<dbReference type="Pfam" id="PF02826">
    <property type="entry name" value="2-Hacid_dh_C"/>
    <property type="match status" value="1"/>
</dbReference>
<dbReference type="EMBL" id="VKAC01000009">
    <property type="protein sequence ID" value="TXR55398.1"/>
    <property type="molecule type" value="Genomic_DNA"/>
</dbReference>
<evidence type="ECO:0000256" key="2">
    <source>
        <dbReference type="ARBA" id="ARBA00023027"/>
    </source>
</evidence>
<keyword evidence="5" id="KW-1185">Reference proteome</keyword>
<dbReference type="PROSITE" id="PS00671">
    <property type="entry name" value="D_2_HYDROXYACID_DH_3"/>
    <property type="match status" value="1"/>
</dbReference>
<keyword evidence="2" id="KW-0520">NAD</keyword>
<dbReference type="InterPro" id="IPR006140">
    <property type="entry name" value="D-isomer_DH_NAD-bd"/>
</dbReference>
<reference evidence="4 5" key="1">
    <citation type="submission" date="2019-07" db="EMBL/GenBank/DDBJ databases">
        <title>Quadrisphaera sp. strain DD2A genome sequencing and assembly.</title>
        <authorList>
            <person name="Kim I."/>
        </authorList>
    </citation>
    <scope>NUCLEOTIDE SEQUENCE [LARGE SCALE GENOMIC DNA]</scope>
    <source>
        <strain evidence="4 5">DD2A</strain>
    </source>
</reference>
<keyword evidence="1" id="KW-0560">Oxidoreductase</keyword>
<dbReference type="InterPro" id="IPR029753">
    <property type="entry name" value="D-isomer_DH_CS"/>
</dbReference>
<sequence>MTLPDTDWQEALAPHLPAGVRSLVWDVDSDPREALGDDADHVAYVVLPYMHPAGALETVASLPALRLVQTTSAGYDNLLDRLPDGVRLANGAGIHDASTSELALALALAKLRGLDDAVRDAEQGAWRPVQRRALADRRVLVLGTGGIGGAIADRLEPFEVDLVRVASTARSDERGRVHGVDELPELLPTTEVVFIGLPLTDATRGMVDAAFLAALPDDALVVNVGRGPIVDTEALLAELRAERLHAALDVTDPEPLPADHPLWGAPNVLIAPHVGGNTTAMRPRALKLLRTQVERLVAGQDPLNVVIG</sequence>
<organism evidence="4 5">
    <name type="scientific">Quadrisphaera setariae</name>
    <dbReference type="NCBI Taxonomy" id="2593304"/>
    <lineage>
        <taxon>Bacteria</taxon>
        <taxon>Bacillati</taxon>
        <taxon>Actinomycetota</taxon>
        <taxon>Actinomycetes</taxon>
        <taxon>Kineosporiales</taxon>
        <taxon>Kineosporiaceae</taxon>
        <taxon>Quadrisphaera</taxon>
    </lineage>
</organism>
<dbReference type="GO" id="GO:0016618">
    <property type="term" value="F:hydroxypyruvate reductase [NAD(P)H] activity"/>
    <property type="evidence" value="ECO:0007669"/>
    <property type="project" value="TreeGrafter"/>
</dbReference>
<protein>
    <submittedName>
        <fullName evidence="4">2-hydroxyacid dehydrogenase</fullName>
    </submittedName>
</protein>
<dbReference type="GO" id="GO:0030267">
    <property type="term" value="F:glyoxylate reductase (NADPH) activity"/>
    <property type="evidence" value="ECO:0007669"/>
    <property type="project" value="TreeGrafter"/>
</dbReference>
<accession>A0A5C8ZDZ6</accession>
<dbReference type="Proteomes" id="UP000321234">
    <property type="component" value="Unassembled WGS sequence"/>
</dbReference>
<dbReference type="InterPro" id="IPR036291">
    <property type="entry name" value="NAD(P)-bd_dom_sf"/>
</dbReference>
<dbReference type="PANTHER" id="PTHR10996">
    <property type="entry name" value="2-HYDROXYACID DEHYDROGENASE-RELATED"/>
    <property type="match status" value="1"/>
</dbReference>
<dbReference type="PANTHER" id="PTHR10996:SF178">
    <property type="entry name" value="2-HYDROXYACID DEHYDROGENASE YGL185C-RELATED"/>
    <property type="match status" value="1"/>
</dbReference>
<evidence type="ECO:0000259" key="3">
    <source>
        <dbReference type="Pfam" id="PF02826"/>
    </source>
</evidence>
<dbReference type="SUPFAM" id="SSF51735">
    <property type="entry name" value="NAD(P)-binding Rossmann-fold domains"/>
    <property type="match status" value="1"/>
</dbReference>
<proteinExistence type="predicted"/>
<dbReference type="OrthoDB" id="4324715at2"/>
<evidence type="ECO:0000256" key="1">
    <source>
        <dbReference type="ARBA" id="ARBA00023002"/>
    </source>
</evidence>
<dbReference type="InterPro" id="IPR050223">
    <property type="entry name" value="D-isomer_2-hydroxyacid_DH"/>
</dbReference>
<dbReference type="GO" id="GO:0051287">
    <property type="term" value="F:NAD binding"/>
    <property type="evidence" value="ECO:0007669"/>
    <property type="project" value="InterPro"/>
</dbReference>
<dbReference type="AlphaFoldDB" id="A0A5C8ZDZ6"/>
<dbReference type="Gene3D" id="3.40.50.720">
    <property type="entry name" value="NAD(P)-binding Rossmann-like Domain"/>
    <property type="match status" value="2"/>
</dbReference>
<dbReference type="SUPFAM" id="SSF52283">
    <property type="entry name" value="Formate/glycerate dehydrogenase catalytic domain-like"/>
    <property type="match status" value="1"/>
</dbReference>
<feature type="domain" description="D-isomer specific 2-hydroxyacid dehydrogenase NAD-binding" evidence="3">
    <location>
        <begin position="104"/>
        <end position="275"/>
    </location>
</feature>
<evidence type="ECO:0000313" key="4">
    <source>
        <dbReference type="EMBL" id="TXR55398.1"/>
    </source>
</evidence>
<dbReference type="GO" id="GO:0005829">
    <property type="term" value="C:cytosol"/>
    <property type="evidence" value="ECO:0007669"/>
    <property type="project" value="TreeGrafter"/>
</dbReference>
<dbReference type="CDD" id="cd12166">
    <property type="entry name" value="2-Hacid_dh_7"/>
    <property type="match status" value="1"/>
</dbReference>
<gene>
    <name evidence="4" type="ORF">FMM08_15845</name>
</gene>
<name>A0A5C8ZDZ6_9ACTN</name>
<evidence type="ECO:0000313" key="5">
    <source>
        <dbReference type="Proteomes" id="UP000321234"/>
    </source>
</evidence>
<comment type="caution">
    <text evidence="4">The sequence shown here is derived from an EMBL/GenBank/DDBJ whole genome shotgun (WGS) entry which is preliminary data.</text>
</comment>